<reference evidence="8" key="1">
    <citation type="submission" date="2020-04" db="EMBL/GenBank/DDBJ databases">
        <title>Draft genome resource of the tomato pathogen Pseudocercospora fuligena.</title>
        <authorList>
            <person name="Zaccaron A."/>
        </authorList>
    </citation>
    <scope>NUCLEOTIDE SEQUENCE</scope>
    <source>
        <strain evidence="8">PF001</strain>
    </source>
</reference>
<dbReference type="Proteomes" id="UP000660729">
    <property type="component" value="Unassembled WGS sequence"/>
</dbReference>
<dbReference type="InterPro" id="IPR002938">
    <property type="entry name" value="FAD-bd"/>
</dbReference>
<dbReference type="PRINTS" id="PR00420">
    <property type="entry name" value="RNGMNOXGNASE"/>
</dbReference>
<dbReference type="OrthoDB" id="16820at2759"/>
<organism evidence="8 9">
    <name type="scientific">Pseudocercospora fuligena</name>
    <dbReference type="NCBI Taxonomy" id="685502"/>
    <lineage>
        <taxon>Eukaryota</taxon>
        <taxon>Fungi</taxon>
        <taxon>Dikarya</taxon>
        <taxon>Ascomycota</taxon>
        <taxon>Pezizomycotina</taxon>
        <taxon>Dothideomycetes</taxon>
        <taxon>Dothideomycetidae</taxon>
        <taxon>Mycosphaerellales</taxon>
        <taxon>Mycosphaerellaceae</taxon>
        <taxon>Pseudocercospora</taxon>
    </lineage>
</organism>
<dbReference type="EMBL" id="JABCIY010000011">
    <property type="protein sequence ID" value="KAF7197578.1"/>
    <property type="molecule type" value="Genomic_DNA"/>
</dbReference>
<comment type="cofactor">
    <cofactor evidence="1">
        <name>FAD</name>
        <dbReference type="ChEBI" id="CHEBI:57692"/>
    </cofactor>
</comment>
<name>A0A8H6VM91_9PEZI</name>
<dbReference type="AlphaFoldDB" id="A0A8H6VM91"/>
<evidence type="ECO:0000256" key="1">
    <source>
        <dbReference type="ARBA" id="ARBA00001974"/>
    </source>
</evidence>
<dbReference type="PANTHER" id="PTHR13789">
    <property type="entry name" value="MONOOXYGENASE"/>
    <property type="match status" value="1"/>
</dbReference>
<accession>A0A8H6VM91</accession>
<dbReference type="SUPFAM" id="SSF51905">
    <property type="entry name" value="FAD/NAD(P)-binding domain"/>
    <property type="match status" value="1"/>
</dbReference>
<dbReference type="Gene3D" id="3.50.50.60">
    <property type="entry name" value="FAD/NAD(P)-binding domain"/>
    <property type="match status" value="1"/>
</dbReference>
<keyword evidence="9" id="KW-1185">Reference proteome</keyword>
<sequence>MKQSDFNDEVATEPAFHGYNGSMANFLFQDEVKCAASTGINVLIIGAGVGGLSTALECVRKGHSVKIFERSEKASVGGDMFTIGASGLRLLDNYPGMLREYDESVSIHNLWMRYCKWTGEQLGDTFPFAKGAKGAEQYKHANRPPMTTALRPLFHAMLYHQLERFGIKVQFGMNVRDFYEDAERGVGGVVIEDGSKFEADLVIAADGLHSKSRDLIPTTVEDAQPTGRTVFRCAMPLDIIEADPILNEAFGLEGEDPRMQVWLGPETHSVILAYVDKNGMNGRLCFGLAFREPEGTLRKESWNDVVSSEEVLSIIERLPGWSPSMKRLMEAVPPGNLIAWPLNPRNPNPRWHSPAARVLQLGDAAHSFLPTSGNGATQAIEDAITIAACLSHVGKRQITTAVKAHNLLRFDRVSCCQLLGFANAARFQKTDFEKVGQDPSKVQPKLPKWIWGLDVEGYANDNYAKAAASLVPDGPVFKNTNIPPGFTPKPWTIDEIEKRQKEGKAVELEGDWS</sequence>
<evidence type="ECO:0000259" key="7">
    <source>
        <dbReference type="Pfam" id="PF01494"/>
    </source>
</evidence>
<dbReference type="PANTHER" id="PTHR13789:SF315">
    <property type="entry name" value="FAD-DEPENDENT MONOOXYGENASE MDPD"/>
    <property type="match status" value="1"/>
</dbReference>
<dbReference type="InterPro" id="IPR050493">
    <property type="entry name" value="FAD-dep_Monooxygenase_BioMet"/>
</dbReference>
<dbReference type="Pfam" id="PF01494">
    <property type="entry name" value="FAD_binding_3"/>
    <property type="match status" value="1"/>
</dbReference>
<keyword evidence="6 8" id="KW-0503">Monooxygenase</keyword>
<evidence type="ECO:0000256" key="3">
    <source>
        <dbReference type="ARBA" id="ARBA00022630"/>
    </source>
</evidence>
<evidence type="ECO:0000256" key="5">
    <source>
        <dbReference type="ARBA" id="ARBA00023002"/>
    </source>
</evidence>
<evidence type="ECO:0000313" key="9">
    <source>
        <dbReference type="Proteomes" id="UP000660729"/>
    </source>
</evidence>
<protein>
    <submittedName>
        <fullName evidence="8">FAD-dependent monooxygenase fsr3</fullName>
    </submittedName>
</protein>
<keyword evidence="3" id="KW-0285">Flavoprotein</keyword>
<keyword evidence="4" id="KW-0274">FAD</keyword>
<dbReference type="GO" id="GO:0071949">
    <property type="term" value="F:FAD binding"/>
    <property type="evidence" value="ECO:0007669"/>
    <property type="project" value="InterPro"/>
</dbReference>
<evidence type="ECO:0000313" key="8">
    <source>
        <dbReference type="EMBL" id="KAF7197578.1"/>
    </source>
</evidence>
<evidence type="ECO:0000256" key="6">
    <source>
        <dbReference type="ARBA" id="ARBA00023033"/>
    </source>
</evidence>
<comment type="caution">
    <text evidence="8">The sequence shown here is derived from an EMBL/GenBank/DDBJ whole genome shotgun (WGS) entry which is preliminary data.</text>
</comment>
<dbReference type="GO" id="GO:0004497">
    <property type="term" value="F:monooxygenase activity"/>
    <property type="evidence" value="ECO:0007669"/>
    <property type="project" value="UniProtKB-KW"/>
</dbReference>
<dbReference type="InterPro" id="IPR036188">
    <property type="entry name" value="FAD/NAD-bd_sf"/>
</dbReference>
<comment type="similarity">
    <text evidence="2">Belongs to the paxM FAD-dependent monooxygenase family.</text>
</comment>
<evidence type="ECO:0000256" key="2">
    <source>
        <dbReference type="ARBA" id="ARBA00007992"/>
    </source>
</evidence>
<evidence type="ECO:0000256" key="4">
    <source>
        <dbReference type="ARBA" id="ARBA00022827"/>
    </source>
</evidence>
<proteinExistence type="inferred from homology"/>
<gene>
    <name evidence="8" type="ORF">HII31_01081</name>
</gene>
<feature type="domain" description="FAD-binding" evidence="7">
    <location>
        <begin position="41"/>
        <end position="393"/>
    </location>
</feature>
<keyword evidence="5" id="KW-0560">Oxidoreductase</keyword>